<keyword evidence="4" id="KW-0472">Membrane</keyword>
<name>X1ET14_9ZZZZ</name>
<evidence type="ECO:0008006" key="6">
    <source>
        <dbReference type="Google" id="ProtNLM"/>
    </source>
</evidence>
<evidence type="ECO:0000256" key="1">
    <source>
        <dbReference type="ARBA" id="ARBA00004275"/>
    </source>
</evidence>
<dbReference type="InterPro" id="IPR001753">
    <property type="entry name" value="Enoyl-CoA_hydra/iso"/>
</dbReference>
<dbReference type="CDD" id="cd06558">
    <property type="entry name" value="crotonase-like"/>
    <property type="match status" value="1"/>
</dbReference>
<evidence type="ECO:0000256" key="3">
    <source>
        <dbReference type="ARBA" id="ARBA00023235"/>
    </source>
</evidence>
<dbReference type="Pfam" id="PF00378">
    <property type="entry name" value="ECH_1"/>
    <property type="match status" value="1"/>
</dbReference>
<accession>X1ET14</accession>
<reference evidence="5" key="1">
    <citation type="journal article" date="2014" name="Front. Microbiol.">
        <title>High frequency of phylogenetically diverse reductive dehalogenase-homologous genes in deep subseafloor sedimentary metagenomes.</title>
        <authorList>
            <person name="Kawai M."/>
            <person name="Futagami T."/>
            <person name="Toyoda A."/>
            <person name="Takaki Y."/>
            <person name="Nishi S."/>
            <person name="Hori S."/>
            <person name="Arai W."/>
            <person name="Tsubouchi T."/>
            <person name="Morono Y."/>
            <person name="Uchiyama I."/>
            <person name="Ito T."/>
            <person name="Fujiyama A."/>
            <person name="Inagaki F."/>
            <person name="Takami H."/>
        </authorList>
    </citation>
    <scope>NUCLEOTIDE SEQUENCE</scope>
    <source>
        <strain evidence="5">Expedition CK06-06</strain>
    </source>
</reference>
<feature type="transmembrane region" description="Helical" evidence="4">
    <location>
        <begin position="103"/>
        <end position="129"/>
    </location>
</feature>
<dbReference type="Gene3D" id="3.90.226.10">
    <property type="entry name" value="2-enoyl-CoA Hydratase, Chain A, domain 1"/>
    <property type="match status" value="1"/>
</dbReference>
<dbReference type="Gene3D" id="1.10.12.10">
    <property type="entry name" value="Lyase 2-enoyl-coa Hydratase, Chain A, domain 2"/>
    <property type="match status" value="1"/>
</dbReference>
<keyword evidence="3" id="KW-0413">Isomerase</keyword>
<keyword evidence="2" id="KW-0576">Peroxisome</keyword>
<dbReference type="PANTHER" id="PTHR43684:SF1">
    <property type="entry name" value="ENOYL-COA DELTA ISOMERASE 2"/>
    <property type="match status" value="1"/>
</dbReference>
<organism evidence="5">
    <name type="scientific">marine sediment metagenome</name>
    <dbReference type="NCBI Taxonomy" id="412755"/>
    <lineage>
        <taxon>unclassified sequences</taxon>
        <taxon>metagenomes</taxon>
        <taxon>ecological metagenomes</taxon>
    </lineage>
</organism>
<comment type="caution">
    <text evidence="5">The sequence shown here is derived from an EMBL/GenBank/DDBJ whole genome shotgun (WGS) entry which is preliminary data.</text>
</comment>
<dbReference type="GO" id="GO:0005777">
    <property type="term" value="C:peroxisome"/>
    <property type="evidence" value="ECO:0007669"/>
    <property type="project" value="UniProtKB-SubCell"/>
</dbReference>
<gene>
    <name evidence="5" type="ORF">S03H2_20269</name>
</gene>
<comment type="subcellular location">
    <subcellularLocation>
        <location evidence="1">Peroxisome</location>
    </subcellularLocation>
</comment>
<feature type="transmembrane region" description="Helical" evidence="4">
    <location>
        <begin position="135"/>
        <end position="159"/>
    </location>
</feature>
<dbReference type="SUPFAM" id="SSF52096">
    <property type="entry name" value="ClpP/crotonase"/>
    <property type="match status" value="1"/>
</dbReference>
<keyword evidence="4" id="KW-0812">Transmembrane</keyword>
<dbReference type="EMBL" id="BARU01010664">
    <property type="protein sequence ID" value="GAH35727.1"/>
    <property type="molecule type" value="Genomic_DNA"/>
</dbReference>
<dbReference type="InterPro" id="IPR051053">
    <property type="entry name" value="ECH/Chromodomain_protein"/>
</dbReference>
<dbReference type="PANTHER" id="PTHR43684">
    <property type="match status" value="1"/>
</dbReference>
<evidence type="ECO:0000313" key="5">
    <source>
        <dbReference type="EMBL" id="GAH35727.1"/>
    </source>
</evidence>
<evidence type="ECO:0000256" key="2">
    <source>
        <dbReference type="ARBA" id="ARBA00023140"/>
    </source>
</evidence>
<feature type="non-terminal residue" evidence="5">
    <location>
        <position position="1"/>
    </location>
</feature>
<dbReference type="InterPro" id="IPR029045">
    <property type="entry name" value="ClpP/crotonase-like_dom_sf"/>
</dbReference>
<proteinExistence type="predicted"/>
<sequence>DIIYEKEENGICTLTFNTPKRRNALSIVTFLEICTVLDDMEQDKNARVLIMTGSPEGRAFSSGGYFNMKMMTQIPEETMKDIDLMDIAQKKTCMKFWNFNKPVIAAINGLALGAGFTMILAGADLIYMADDPETYLGLIFVKRAIIPEFGLSFLLPFYVGFQKAKEILYFGEKIYAKEAEKLGLINKSVPPEELMAVVREKAEKLIPPKGPSAALKLMKQTMHDYFRDILSNILDKENEALQAAFKTHDFRESTKSLKDKRDPIFKGK</sequence>
<dbReference type="AlphaFoldDB" id="X1ET14"/>
<dbReference type="InterPro" id="IPR014748">
    <property type="entry name" value="Enoyl-CoA_hydra_C"/>
</dbReference>
<evidence type="ECO:0000256" key="4">
    <source>
        <dbReference type="SAM" id="Phobius"/>
    </source>
</evidence>
<protein>
    <recommendedName>
        <fullName evidence="6">Enoyl-CoA hydratase</fullName>
    </recommendedName>
</protein>
<keyword evidence="4" id="KW-1133">Transmembrane helix</keyword>
<dbReference type="GO" id="GO:0004165">
    <property type="term" value="F:delta(3)-delta(2)-enoyl-CoA isomerase activity"/>
    <property type="evidence" value="ECO:0007669"/>
    <property type="project" value="UniProtKB-ARBA"/>
</dbReference>